<gene>
    <name evidence="1" type="ORF">LCGC14_2992900</name>
</gene>
<proteinExistence type="predicted"/>
<dbReference type="EMBL" id="LAZR01061440">
    <property type="protein sequence ID" value="KKK63577.1"/>
    <property type="molecule type" value="Genomic_DNA"/>
</dbReference>
<dbReference type="AlphaFoldDB" id="A0A0F8X397"/>
<sequence length="68" mass="6893">AGELPCGDPVLASQPGGGGVQSVTCTVPHDGPLIIRYYSEDLAGQVSKTSTSESIVIDLFPAPPTPTP</sequence>
<reference evidence="1" key="1">
    <citation type="journal article" date="2015" name="Nature">
        <title>Complex archaea that bridge the gap between prokaryotes and eukaryotes.</title>
        <authorList>
            <person name="Spang A."/>
            <person name="Saw J.H."/>
            <person name="Jorgensen S.L."/>
            <person name="Zaremba-Niedzwiedzka K."/>
            <person name="Martijn J."/>
            <person name="Lind A.E."/>
            <person name="van Eijk R."/>
            <person name="Schleper C."/>
            <person name="Guy L."/>
            <person name="Ettema T.J."/>
        </authorList>
    </citation>
    <scope>NUCLEOTIDE SEQUENCE</scope>
</reference>
<organism evidence="1">
    <name type="scientific">marine sediment metagenome</name>
    <dbReference type="NCBI Taxonomy" id="412755"/>
    <lineage>
        <taxon>unclassified sequences</taxon>
        <taxon>metagenomes</taxon>
        <taxon>ecological metagenomes</taxon>
    </lineage>
</organism>
<feature type="non-terminal residue" evidence="1">
    <location>
        <position position="1"/>
    </location>
</feature>
<comment type="caution">
    <text evidence="1">The sequence shown here is derived from an EMBL/GenBank/DDBJ whole genome shotgun (WGS) entry which is preliminary data.</text>
</comment>
<protein>
    <submittedName>
        <fullName evidence="1">Uncharacterized protein</fullName>
    </submittedName>
</protein>
<name>A0A0F8X397_9ZZZZ</name>
<evidence type="ECO:0000313" key="1">
    <source>
        <dbReference type="EMBL" id="KKK63577.1"/>
    </source>
</evidence>
<accession>A0A0F8X397</accession>